<keyword evidence="1" id="KW-0175">Coiled coil</keyword>
<dbReference type="AlphaFoldDB" id="A0ABD2PJZ4"/>
<proteinExistence type="predicted"/>
<gene>
    <name evidence="2" type="ORF">Ciccas_013709</name>
</gene>
<dbReference type="Proteomes" id="UP001626550">
    <property type="component" value="Unassembled WGS sequence"/>
</dbReference>
<evidence type="ECO:0000256" key="1">
    <source>
        <dbReference type="SAM" id="Coils"/>
    </source>
</evidence>
<feature type="non-terminal residue" evidence="2">
    <location>
        <position position="243"/>
    </location>
</feature>
<organism evidence="2 3">
    <name type="scientific">Cichlidogyrus casuarinus</name>
    <dbReference type="NCBI Taxonomy" id="1844966"/>
    <lineage>
        <taxon>Eukaryota</taxon>
        <taxon>Metazoa</taxon>
        <taxon>Spiralia</taxon>
        <taxon>Lophotrochozoa</taxon>
        <taxon>Platyhelminthes</taxon>
        <taxon>Monogenea</taxon>
        <taxon>Monopisthocotylea</taxon>
        <taxon>Dactylogyridea</taxon>
        <taxon>Ancyrocephalidae</taxon>
        <taxon>Cichlidogyrus</taxon>
    </lineage>
</organism>
<name>A0ABD2PJZ4_9PLAT</name>
<protein>
    <submittedName>
        <fullName evidence="2">Uncharacterized protein</fullName>
    </submittedName>
</protein>
<feature type="coiled-coil region" evidence="1">
    <location>
        <begin position="197"/>
        <end position="224"/>
    </location>
</feature>
<reference evidence="2 3" key="1">
    <citation type="submission" date="2024-11" db="EMBL/GenBank/DDBJ databases">
        <title>Adaptive evolution of stress response genes in parasites aligns with host niche diversity.</title>
        <authorList>
            <person name="Hahn C."/>
            <person name="Resl P."/>
        </authorList>
    </citation>
    <scope>NUCLEOTIDE SEQUENCE [LARGE SCALE GENOMIC DNA]</scope>
    <source>
        <strain evidence="2">EGGRZ-B1_66</strain>
        <tissue evidence="2">Body</tissue>
    </source>
</reference>
<evidence type="ECO:0000313" key="2">
    <source>
        <dbReference type="EMBL" id="KAL3307770.1"/>
    </source>
</evidence>
<dbReference type="EMBL" id="JBJKFK010006535">
    <property type="protein sequence ID" value="KAL3307770.1"/>
    <property type="molecule type" value="Genomic_DNA"/>
</dbReference>
<comment type="caution">
    <text evidence="2">The sequence shown here is derived from an EMBL/GenBank/DDBJ whole genome shotgun (WGS) entry which is preliminary data.</text>
</comment>
<accession>A0ABD2PJZ4</accession>
<keyword evidence="3" id="KW-1185">Reference proteome</keyword>
<sequence length="243" mass="27705">MLNYPHLLDLNRISELELCVDSLIESTDEVKASIVVEITLLDSTRIAKSLPFEGGEVIKWSNIKLASSLGVITEFVISVICQDELHEERILDLIVYSRGIFLVGSQPPNIRQCGFALKISRQYFISFYNPFTGFPIYEVYLKSQYPQKSSYGFITCQNIIALFETKQMDCEEFHNLGGHMAHYLSVKDTALRSAKKLEITLKSIDSIKRQLARARQRITALRASNKILLSRLTLSHDLQSRLE</sequence>
<evidence type="ECO:0000313" key="3">
    <source>
        <dbReference type="Proteomes" id="UP001626550"/>
    </source>
</evidence>